<keyword evidence="1" id="KW-0472">Membrane</keyword>
<comment type="caution">
    <text evidence="2">The sequence shown here is derived from an EMBL/GenBank/DDBJ whole genome shotgun (WGS) entry which is preliminary data.</text>
</comment>
<evidence type="ECO:0000313" key="2">
    <source>
        <dbReference type="EMBL" id="MDG3005955.1"/>
    </source>
</evidence>
<evidence type="ECO:0000256" key="1">
    <source>
        <dbReference type="SAM" id="Phobius"/>
    </source>
</evidence>
<keyword evidence="1" id="KW-0812">Transmembrane</keyword>
<dbReference type="RefSeq" id="WP_277862268.1">
    <property type="nucleotide sequence ID" value="NZ_JARRAG010000002.1"/>
</dbReference>
<dbReference type="EMBL" id="JARRAG010000002">
    <property type="protein sequence ID" value="MDG3005955.1"/>
    <property type="molecule type" value="Genomic_DNA"/>
</dbReference>
<keyword evidence="3" id="KW-1185">Reference proteome</keyword>
<evidence type="ECO:0008006" key="4">
    <source>
        <dbReference type="Google" id="ProtNLM"/>
    </source>
</evidence>
<keyword evidence="1" id="KW-1133">Transmembrane helix</keyword>
<reference evidence="2 3" key="1">
    <citation type="submission" date="2023-03" db="EMBL/GenBank/DDBJ databases">
        <title>Paludisphaera mucosa sp. nov. a novel planctomycete from northern fen.</title>
        <authorList>
            <person name="Ivanova A."/>
        </authorList>
    </citation>
    <scope>NUCLEOTIDE SEQUENCE [LARGE SCALE GENOMIC DNA]</scope>
    <source>
        <strain evidence="2 3">Pla2</strain>
    </source>
</reference>
<proteinExistence type="predicted"/>
<gene>
    <name evidence="2" type="ORF">PZE19_19420</name>
</gene>
<feature type="transmembrane region" description="Helical" evidence="1">
    <location>
        <begin position="32"/>
        <end position="52"/>
    </location>
</feature>
<feature type="transmembrane region" description="Helical" evidence="1">
    <location>
        <begin position="59"/>
        <end position="76"/>
    </location>
</feature>
<accession>A0ABT6FEF9</accession>
<evidence type="ECO:0000313" key="3">
    <source>
        <dbReference type="Proteomes" id="UP001216907"/>
    </source>
</evidence>
<name>A0ABT6FEF9_9BACT</name>
<organism evidence="2 3">
    <name type="scientific">Paludisphaera mucosa</name>
    <dbReference type="NCBI Taxonomy" id="3030827"/>
    <lineage>
        <taxon>Bacteria</taxon>
        <taxon>Pseudomonadati</taxon>
        <taxon>Planctomycetota</taxon>
        <taxon>Planctomycetia</taxon>
        <taxon>Isosphaerales</taxon>
        <taxon>Isosphaeraceae</taxon>
        <taxon>Paludisphaera</taxon>
    </lineage>
</organism>
<protein>
    <recommendedName>
        <fullName evidence="4">Tryptophan-rich sensory protein</fullName>
    </recommendedName>
</protein>
<sequence>MISKKSARRLLDPINSLAWFSMDGFWLAKAPWPAYPAMALTLATGGLLLAMSRRRGEDLALNAWMWMNALWLISDLGDLPKVRYAAMAVGGLGAILLASSLRPSKRRRRPLRRFRKIRRAEG</sequence>
<feature type="transmembrane region" description="Helical" evidence="1">
    <location>
        <begin position="82"/>
        <end position="101"/>
    </location>
</feature>
<dbReference type="Proteomes" id="UP001216907">
    <property type="component" value="Unassembled WGS sequence"/>
</dbReference>